<organism evidence="1 2">
    <name type="scientific">Cuscuta europaea</name>
    <name type="common">European dodder</name>
    <dbReference type="NCBI Taxonomy" id="41803"/>
    <lineage>
        <taxon>Eukaryota</taxon>
        <taxon>Viridiplantae</taxon>
        <taxon>Streptophyta</taxon>
        <taxon>Embryophyta</taxon>
        <taxon>Tracheophyta</taxon>
        <taxon>Spermatophyta</taxon>
        <taxon>Magnoliopsida</taxon>
        <taxon>eudicotyledons</taxon>
        <taxon>Gunneridae</taxon>
        <taxon>Pentapetalae</taxon>
        <taxon>asterids</taxon>
        <taxon>lamiids</taxon>
        <taxon>Solanales</taxon>
        <taxon>Convolvulaceae</taxon>
        <taxon>Cuscuteae</taxon>
        <taxon>Cuscuta</taxon>
        <taxon>Cuscuta subgen. Cuscuta</taxon>
    </lineage>
</organism>
<keyword evidence="2" id="KW-1185">Reference proteome</keyword>
<evidence type="ECO:0000313" key="2">
    <source>
        <dbReference type="Proteomes" id="UP001152484"/>
    </source>
</evidence>
<dbReference type="EMBL" id="CAMAPE010000010">
    <property type="protein sequence ID" value="CAH9075869.1"/>
    <property type="molecule type" value="Genomic_DNA"/>
</dbReference>
<sequence length="17" mass="1638">MPVAKVPGGCGSHLPTS</sequence>
<accession>A0A9P0YU95</accession>
<proteinExistence type="predicted"/>
<dbReference type="AlphaFoldDB" id="A0A9P0YU95"/>
<protein>
    <submittedName>
        <fullName evidence="1">Uncharacterized protein</fullName>
    </submittedName>
</protein>
<gene>
    <name evidence="1" type="ORF">CEURO_LOCUS5612</name>
</gene>
<comment type="caution">
    <text evidence="1">The sequence shown here is derived from an EMBL/GenBank/DDBJ whole genome shotgun (WGS) entry which is preliminary data.</text>
</comment>
<dbReference type="Proteomes" id="UP001152484">
    <property type="component" value="Unassembled WGS sequence"/>
</dbReference>
<name>A0A9P0YU95_CUSEU</name>
<evidence type="ECO:0000313" key="1">
    <source>
        <dbReference type="EMBL" id="CAH9075869.1"/>
    </source>
</evidence>
<reference evidence="1" key="1">
    <citation type="submission" date="2022-07" db="EMBL/GenBank/DDBJ databases">
        <authorList>
            <person name="Macas J."/>
            <person name="Novak P."/>
            <person name="Neumann P."/>
        </authorList>
    </citation>
    <scope>NUCLEOTIDE SEQUENCE</scope>
</reference>